<keyword evidence="1" id="KW-0472">Membrane</keyword>
<evidence type="ECO:0000313" key="2">
    <source>
        <dbReference type="EMBL" id="KAF8725996.1"/>
    </source>
</evidence>
<evidence type="ECO:0000256" key="1">
    <source>
        <dbReference type="SAM" id="Phobius"/>
    </source>
</evidence>
<dbReference type="Pfam" id="PF13365">
    <property type="entry name" value="Trypsin_2"/>
    <property type="match status" value="1"/>
</dbReference>
<feature type="transmembrane region" description="Helical" evidence="1">
    <location>
        <begin position="20"/>
        <end position="40"/>
    </location>
</feature>
<keyword evidence="1" id="KW-1133">Transmembrane helix</keyword>
<dbReference type="OrthoDB" id="582926at2759"/>
<dbReference type="SUPFAM" id="SSF50494">
    <property type="entry name" value="Trypsin-like serine proteases"/>
    <property type="match status" value="1"/>
</dbReference>
<dbReference type="Proteomes" id="UP000636709">
    <property type="component" value="Unassembled WGS sequence"/>
</dbReference>
<protein>
    <submittedName>
        <fullName evidence="2">Uncharacterized protein</fullName>
    </submittedName>
</protein>
<reference evidence="2" key="1">
    <citation type="submission" date="2020-07" db="EMBL/GenBank/DDBJ databases">
        <title>Genome sequence and genetic diversity analysis of an under-domesticated orphan crop, white fonio (Digitaria exilis).</title>
        <authorList>
            <person name="Bennetzen J.L."/>
            <person name="Chen S."/>
            <person name="Ma X."/>
            <person name="Wang X."/>
            <person name="Yssel A.E.J."/>
            <person name="Chaluvadi S.R."/>
            <person name="Johnson M."/>
            <person name="Gangashetty P."/>
            <person name="Hamidou F."/>
            <person name="Sanogo M.D."/>
            <person name="Zwaenepoel A."/>
            <person name="Wallace J."/>
            <person name="Van De Peer Y."/>
            <person name="Van Deynze A."/>
        </authorList>
    </citation>
    <scope>NUCLEOTIDE SEQUENCE</scope>
    <source>
        <tissue evidence="2">Leaves</tissue>
    </source>
</reference>
<dbReference type="AlphaFoldDB" id="A0A835F2F2"/>
<evidence type="ECO:0000313" key="3">
    <source>
        <dbReference type="Proteomes" id="UP000636709"/>
    </source>
</evidence>
<dbReference type="PANTHER" id="PTHR47389">
    <property type="entry name" value="OS09G0436400 PROTEIN"/>
    <property type="match status" value="1"/>
</dbReference>
<dbReference type="InterPro" id="IPR009003">
    <property type="entry name" value="Peptidase_S1_PA"/>
</dbReference>
<gene>
    <name evidence="2" type="ORF">HU200_020576</name>
</gene>
<keyword evidence="3" id="KW-1185">Reference proteome</keyword>
<comment type="caution">
    <text evidence="2">The sequence shown here is derived from an EMBL/GenBank/DDBJ whole genome shotgun (WGS) entry which is preliminary data.</text>
</comment>
<dbReference type="EMBL" id="JACEFO010001653">
    <property type="protein sequence ID" value="KAF8725996.1"/>
    <property type="molecule type" value="Genomic_DNA"/>
</dbReference>
<keyword evidence="1" id="KW-0812">Transmembrane</keyword>
<name>A0A835F2F2_9POAL</name>
<sequence>MVPDVASTHLCDIAISNTIFFYFVCVSSGAFFGSSLTFLYSKHIYLLQIFVRWPCKEDDGLIEAKLLFFSTFYQISLLEVAFQGTLLDVPTQLPPIHLKPPKHGDTVFALGRDKDLSLVVRRGTIVEEQHLDELRQGYLFADYIDGAPGCCTGGPVVDHDGNMVGLSFSGEGEPSIFLPLSTALACVHMWTEFGRIARPLLGMCFRNPKVVDGLSGDIRSERLVVDEVHLNSLPV</sequence>
<dbReference type="PANTHER" id="PTHR47389:SF5">
    <property type="entry name" value="OS09G0436700 PROTEIN"/>
    <property type="match status" value="1"/>
</dbReference>
<organism evidence="2 3">
    <name type="scientific">Digitaria exilis</name>
    <dbReference type="NCBI Taxonomy" id="1010633"/>
    <lineage>
        <taxon>Eukaryota</taxon>
        <taxon>Viridiplantae</taxon>
        <taxon>Streptophyta</taxon>
        <taxon>Embryophyta</taxon>
        <taxon>Tracheophyta</taxon>
        <taxon>Spermatophyta</taxon>
        <taxon>Magnoliopsida</taxon>
        <taxon>Liliopsida</taxon>
        <taxon>Poales</taxon>
        <taxon>Poaceae</taxon>
        <taxon>PACMAD clade</taxon>
        <taxon>Panicoideae</taxon>
        <taxon>Panicodae</taxon>
        <taxon>Paniceae</taxon>
        <taxon>Anthephorinae</taxon>
        <taxon>Digitaria</taxon>
    </lineage>
</organism>
<proteinExistence type="predicted"/>
<accession>A0A835F2F2</accession>